<feature type="domain" description="DprA winged helix" evidence="3">
    <location>
        <begin position="325"/>
        <end position="371"/>
    </location>
</feature>
<dbReference type="Pfam" id="PF17782">
    <property type="entry name" value="WHD_DprA"/>
    <property type="match status" value="1"/>
</dbReference>
<protein>
    <submittedName>
        <fullName evidence="5">DNA-protecting protein DprA</fullName>
    </submittedName>
</protein>
<dbReference type="InterPro" id="IPR003488">
    <property type="entry name" value="DprA"/>
</dbReference>
<reference evidence="5 7" key="1">
    <citation type="submission" date="2019-07" db="EMBL/GenBank/DDBJ databases">
        <title>Genomes of sea-ice associated Colwellia species.</title>
        <authorList>
            <person name="Bowman J.P."/>
        </authorList>
    </citation>
    <scope>NUCLEOTIDE SEQUENCE [LARGE SCALE GENOMIC DNA]</scope>
    <source>
        <strain evidence="4 6">ACAM 607</strain>
        <strain evidence="5 7">IC036</strain>
    </source>
</reference>
<dbReference type="PANTHER" id="PTHR43022">
    <property type="entry name" value="PROTEIN SMF"/>
    <property type="match status" value="1"/>
</dbReference>
<evidence type="ECO:0000259" key="3">
    <source>
        <dbReference type="Pfam" id="PF17782"/>
    </source>
</evidence>
<evidence type="ECO:0000256" key="1">
    <source>
        <dbReference type="ARBA" id="ARBA00006525"/>
    </source>
</evidence>
<dbReference type="Gene3D" id="3.40.50.450">
    <property type="match status" value="1"/>
</dbReference>
<dbReference type="InterPro" id="IPR057666">
    <property type="entry name" value="DrpA_SLOG"/>
</dbReference>
<evidence type="ECO:0000313" key="4">
    <source>
        <dbReference type="EMBL" id="TWX55598.1"/>
    </source>
</evidence>
<proteinExistence type="inferred from homology"/>
<evidence type="ECO:0000259" key="2">
    <source>
        <dbReference type="Pfam" id="PF02481"/>
    </source>
</evidence>
<evidence type="ECO:0000313" key="6">
    <source>
        <dbReference type="Proteomes" id="UP000321525"/>
    </source>
</evidence>
<evidence type="ECO:0000313" key="5">
    <source>
        <dbReference type="EMBL" id="TWX64500.1"/>
    </source>
</evidence>
<feature type="domain" description="Smf/DprA SLOG" evidence="2">
    <location>
        <begin position="85"/>
        <end position="294"/>
    </location>
</feature>
<dbReference type="AlphaFoldDB" id="A0A5C6Q722"/>
<evidence type="ECO:0000313" key="7">
    <source>
        <dbReference type="Proteomes" id="UP000321917"/>
    </source>
</evidence>
<dbReference type="EMBL" id="VOLQ01000031">
    <property type="protein sequence ID" value="TWX64500.1"/>
    <property type="molecule type" value="Genomic_DNA"/>
</dbReference>
<dbReference type="Gene3D" id="1.10.10.10">
    <property type="entry name" value="Winged helix-like DNA-binding domain superfamily/Winged helix DNA-binding domain"/>
    <property type="match status" value="1"/>
</dbReference>
<dbReference type="OrthoDB" id="9785707at2"/>
<gene>
    <name evidence="5" type="primary">dprA</name>
    <name evidence="4" type="ORF">ESZ26_16385</name>
    <name evidence="5" type="ORF">ESZ27_14440</name>
</gene>
<name>A0A5C6Q722_9GAMM</name>
<organism evidence="5 7">
    <name type="scientific">Colwellia hornerae</name>
    <dbReference type="NCBI Taxonomy" id="89402"/>
    <lineage>
        <taxon>Bacteria</taxon>
        <taxon>Pseudomonadati</taxon>
        <taxon>Pseudomonadota</taxon>
        <taxon>Gammaproteobacteria</taxon>
        <taxon>Alteromonadales</taxon>
        <taxon>Colwelliaceae</taxon>
        <taxon>Colwellia</taxon>
    </lineage>
</organism>
<dbReference type="InterPro" id="IPR036388">
    <property type="entry name" value="WH-like_DNA-bd_sf"/>
</dbReference>
<dbReference type="Proteomes" id="UP000321525">
    <property type="component" value="Unassembled WGS sequence"/>
</dbReference>
<accession>A0A5C6Q722</accession>
<dbReference type="Pfam" id="PF02481">
    <property type="entry name" value="DNA_processg_A"/>
    <property type="match status" value="1"/>
</dbReference>
<dbReference type="EMBL" id="VOLR01000028">
    <property type="protein sequence ID" value="TWX55598.1"/>
    <property type="molecule type" value="Genomic_DNA"/>
</dbReference>
<dbReference type="PANTHER" id="PTHR43022:SF1">
    <property type="entry name" value="PROTEIN SMF"/>
    <property type="match status" value="1"/>
</dbReference>
<sequence length="376" mass="41136">MPQQGDEHKNKSASHFWLALKLIPRLAIHKKLRLVELFGVEQLFHSSQQLSSLNLTEKQRAAIRTPDWQRISDIIAATEQCLSSIIPFVDSRYPAQLKQIYDPPLILFAQGNISLLNRAQIAMVGSRDASINGRENAFKFAQQLANAGLVITSGLALGIDGSAHQGTLSVGGNTIAVVATGLDQVYPARHRLLAKNILDNDGAIISEFPPNTPPKPGYFPKRNRLISGLSIGVLVVEATIKSGSLVTARCAIEQNRDVFAIPSTINNPQAKGCHWLIKQGAKLVDNIADIVDEIDRLPQSGLNLTINKEKEQSLEKSQKQHLFNDSLLASVGYEITPVDMVVSRSRLPIDVVLTRLTMLELKGLVATVPGGYLRVK</sequence>
<keyword evidence="6" id="KW-1185">Reference proteome</keyword>
<dbReference type="SUPFAM" id="SSF102405">
    <property type="entry name" value="MCP/YpsA-like"/>
    <property type="match status" value="1"/>
</dbReference>
<dbReference type="GO" id="GO:0009294">
    <property type="term" value="P:DNA-mediated transformation"/>
    <property type="evidence" value="ECO:0007669"/>
    <property type="project" value="InterPro"/>
</dbReference>
<comment type="similarity">
    <text evidence="1">Belongs to the DprA/Smf family.</text>
</comment>
<dbReference type="Proteomes" id="UP000321917">
    <property type="component" value="Unassembled WGS sequence"/>
</dbReference>
<dbReference type="InterPro" id="IPR041614">
    <property type="entry name" value="DprA_WH"/>
</dbReference>
<dbReference type="NCBIfam" id="TIGR00732">
    <property type="entry name" value="dprA"/>
    <property type="match status" value="1"/>
</dbReference>
<comment type="caution">
    <text evidence="5">The sequence shown here is derived from an EMBL/GenBank/DDBJ whole genome shotgun (WGS) entry which is preliminary data.</text>
</comment>